<dbReference type="Pfam" id="PF04748">
    <property type="entry name" value="Polysacc_deac_2"/>
    <property type="match status" value="1"/>
</dbReference>
<evidence type="ECO:0008006" key="4">
    <source>
        <dbReference type="Google" id="ProtNLM"/>
    </source>
</evidence>
<feature type="compositionally biased region" description="Pro residues" evidence="1">
    <location>
        <begin position="79"/>
        <end position="120"/>
    </location>
</feature>
<dbReference type="AlphaFoldDB" id="A0A560CCM9"/>
<dbReference type="PANTHER" id="PTHR30105:SF2">
    <property type="entry name" value="DIVERGENT POLYSACCHARIDE DEACETYLASE SUPERFAMILY"/>
    <property type="match status" value="1"/>
</dbReference>
<dbReference type="InterPro" id="IPR011330">
    <property type="entry name" value="Glyco_hydro/deAcase_b/a-brl"/>
</dbReference>
<accession>A0A560CCM9</accession>
<sequence length="395" mass="41313">MAKKTPRKPQKAAARKPSPKTPAATSGRAVSPVLLALAGVIAVFAVALGARFIIGRDAPETESVVEREAPVIAPAAPIKAPPPPKVAEAPPPPPPVREAEPAPAPVPAPPPQVTEAPAPVPVPAPPPPPAMTPKPVVAMLPPPVAPLDPPKVAPGSPLWKKNALPFRAPPGKPAIAIVIDDMGVDRKRSNRAVSLPAPLTLAWLPYAHELPAQARAARAAGHELMLHLPMEPSGSADPGPQALRVSLDKGEILRRTKAALDSFDGYVGVNNHMGSRFTADSAAMAPVLGEIARRGLLWLDSRTTAKSAGLTLAREFQMPFAGRDIFLDNEMTVSAVRGQLAKTEQVARKQGYAIAIGHPHDATIDALASWMPEVQKRGFVLVPVSAVVRAHHTGG</sequence>
<evidence type="ECO:0000256" key="1">
    <source>
        <dbReference type="SAM" id="MobiDB-lite"/>
    </source>
</evidence>
<comment type="caution">
    <text evidence="2">The sequence shown here is derived from an EMBL/GenBank/DDBJ whole genome shotgun (WGS) entry which is preliminary data.</text>
</comment>
<feature type="region of interest" description="Disordered" evidence="1">
    <location>
        <begin position="75"/>
        <end position="120"/>
    </location>
</feature>
<dbReference type="SUPFAM" id="SSF88713">
    <property type="entry name" value="Glycoside hydrolase/deacetylase"/>
    <property type="match status" value="1"/>
</dbReference>
<proteinExistence type="predicted"/>
<feature type="region of interest" description="Disordered" evidence="1">
    <location>
        <begin position="1"/>
        <end position="27"/>
    </location>
</feature>
<name>A0A560CCM9_AZOBR</name>
<gene>
    <name evidence="2" type="ORF">FBZ83_107306</name>
</gene>
<feature type="compositionally biased region" description="Basic residues" evidence="1">
    <location>
        <begin position="1"/>
        <end position="18"/>
    </location>
</feature>
<dbReference type="GO" id="GO:0005975">
    <property type="term" value="P:carbohydrate metabolic process"/>
    <property type="evidence" value="ECO:0007669"/>
    <property type="project" value="InterPro"/>
</dbReference>
<dbReference type="Proteomes" id="UP000318529">
    <property type="component" value="Unassembled WGS sequence"/>
</dbReference>
<dbReference type="RefSeq" id="WP_247888326.1">
    <property type="nucleotide sequence ID" value="NZ_VITH01000007.1"/>
</dbReference>
<dbReference type="EMBL" id="VITH01000007">
    <property type="protein sequence ID" value="TWA82612.1"/>
    <property type="molecule type" value="Genomic_DNA"/>
</dbReference>
<reference evidence="2 3" key="1">
    <citation type="submission" date="2019-06" db="EMBL/GenBank/DDBJ databases">
        <title>Genomic Encyclopedia of Type Strains, Phase IV (KMG-V): Genome sequencing to study the core and pangenomes of soil and plant-associated prokaryotes.</title>
        <authorList>
            <person name="Whitman W."/>
        </authorList>
    </citation>
    <scope>NUCLEOTIDE SEQUENCE [LARGE SCALE GENOMIC DNA]</scope>
    <source>
        <strain evidence="2 3">BR 11650</strain>
    </source>
</reference>
<dbReference type="CDD" id="cd10936">
    <property type="entry name" value="CE4_DAC2"/>
    <property type="match status" value="1"/>
</dbReference>
<organism evidence="2 3">
    <name type="scientific">Azospirillum brasilense</name>
    <dbReference type="NCBI Taxonomy" id="192"/>
    <lineage>
        <taxon>Bacteria</taxon>
        <taxon>Pseudomonadati</taxon>
        <taxon>Pseudomonadota</taxon>
        <taxon>Alphaproteobacteria</taxon>
        <taxon>Rhodospirillales</taxon>
        <taxon>Azospirillaceae</taxon>
        <taxon>Azospirillum</taxon>
    </lineage>
</organism>
<evidence type="ECO:0000313" key="3">
    <source>
        <dbReference type="Proteomes" id="UP000318529"/>
    </source>
</evidence>
<dbReference type="Gene3D" id="3.20.20.370">
    <property type="entry name" value="Glycoside hydrolase/deacetylase"/>
    <property type="match status" value="1"/>
</dbReference>
<dbReference type="InterPro" id="IPR006837">
    <property type="entry name" value="Divergent_DAC"/>
</dbReference>
<evidence type="ECO:0000313" key="2">
    <source>
        <dbReference type="EMBL" id="TWA82612.1"/>
    </source>
</evidence>
<dbReference type="PANTHER" id="PTHR30105">
    <property type="entry name" value="UNCHARACTERIZED YIBQ-RELATED"/>
    <property type="match status" value="1"/>
</dbReference>
<protein>
    <recommendedName>
        <fullName evidence="4">Divergent polysaccharide deacetylase family protein</fullName>
    </recommendedName>
</protein>